<dbReference type="SMART" id="SM00387">
    <property type="entry name" value="HATPase_c"/>
    <property type="match status" value="1"/>
</dbReference>
<dbReference type="NCBIfam" id="TIGR00229">
    <property type="entry name" value="sensory_box"/>
    <property type="match status" value="1"/>
</dbReference>
<dbReference type="InterPro" id="IPR052162">
    <property type="entry name" value="Sensor_kinase/Photoreceptor"/>
</dbReference>
<sequence length="365" mass="41376">MVKDLGNVLKDTDYDLDLFFKFSPDLFCIAGYDGYFKKVSPSFQKLLGYTSDELFSNPVSTFVYGADTSVTAEIRKNIIGGTPLKNFENRYLTKKGEVIWLSWTSFPVPEEELIYGIARNITAKKEIELKKNEWIRYLTQTNDKLKQLTFTTSHDLRSPVNNLLAVFKLMDTEKIKDPETLELVDLLQQSTESLKQMLDTFLTTLKQDDVMQVRVEPISLKDVYSQTRVAIQSVIENSGAVLLPDFSAVPQVVFNRMYLESIFLNLISNAIKYSQPNTKPLIEIRSYLKNGTTRLSFKDNGLGFDMAQVKSKIFGFDQTFHGHKESQGIGLYLVHAHVTALGGKIEVKSKPGKGTEFTITFPNLP</sequence>
<dbReference type="PANTHER" id="PTHR43304">
    <property type="entry name" value="PHYTOCHROME-LIKE PROTEIN CPH1"/>
    <property type="match status" value="1"/>
</dbReference>
<dbReference type="Gene3D" id="3.30.565.10">
    <property type="entry name" value="Histidine kinase-like ATPase, C-terminal domain"/>
    <property type="match status" value="1"/>
</dbReference>
<accession>A0A1H7AH45</accession>
<dbReference type="Gene3D" id="1.10.287.130">
    <property type="match status" value="1"/>
</dbReference>
<dbReference type="PRINTS" id="PR00344">
    <property type="entry name" value="BCTRLSENSOR"/>
</dbReference>
<name>A0A1H7AH45_9BACT</name>
<evidence type="ECO:0000313" key="8">
    <source>
        <dbReference type="Proteomes" id="UP000199403"/>
    </source>
</evidence>
<dbReference type="CDD" id="cd00130">
    <property type="entry name" value="PAS"/>
    <property type="match status" value="1"/>
</dbReference>
<dbReference type="Pfam" id="PF02518">
    <property type="entry name" value="HATPase_c"/>
    <property type="match status" value="1"/>
</dbReference>
<dbReference type="GO" id="GO:0000155">
    <property type="term" value="F:phosphorelay sensor kinase activity"/>
    <property type="evidence" value="ECO:0007669"/>
    <property type="project" value="InterPro"/>
</dbReference>
<dbReference type="Gene3D" id="3.30.450.20">
    <property type="entry name" value="PAS domain"/>
    <property type="match status" value="1"/>
</dbReference>
<dbReference type="Pfam" id="PF00512">
    <property type="entry name" value="HisKA"/>
    <property type="match status" value="1"/>
</dbReference>
<reference evidence="8" key="1">
    <citation type="submission" date="2016-10" db="EMBL/GenBank/DDBJ databases">
        <authorList>
            <person name="Varghese N."/>
            <person name="Submissions S."/>
        </authorList>
    </citation>
    <scope>NUCLEOTIDE SEQUENCE [LARGE SCALE GENOMIC DNA]</scope>
    <source>
        <strain evidence="8">IBRC-M 10761</strain>
    </source>
</reference>
<dbReference type="CDD" id="cd00075">
    <property type="entry name" value="HATPase"/>
    <property type="match status" value="1"/>
</dbReference>
<dbReference type="InterPro" id="IPR005467">
    <property type="entry name" value="His_kinase_dom"/>
</dbReference>
<dbReference type="InterPro" id="IPR003661">
    <property type="entry name" value="HisK_dim/P_dom"/>
</dbReference>
<evidence type="ECO:0000313" key="7">
    <source>
        <dbReference type="EMBL" id="SEJ61230.1"/>
    </source>
</evidence>
<dbReference type="EC" id="2.7.13.3" evidence="2"/>
<organism evidence="7 8">
    <name type="scientific">Cyclobacterium xiamenense</name>
    <dbReference type="NCBI Taxonomy" id="1297121"/>
    <lineage>
        <taxon>Bacteria</taxon>
        <taxon>Pseudomonadati</taxon>
        <taxon>Bacteroidota</taxon>
        <taxon>Cytophagia</taxon>
        <taxon>Cytophagales</taxon>
        <taxon>Cyclobacteriaceae</taxon>
        <taxon>Cyclobacterium</taxon>
    </lineage>
</organism>
<dbReference type="Pfam" id="PF08447">
    <property type="entry name" value="PAS_3"/>
    <property type="match status" value="1"/>
</dbReference>
<dbReference type="EMBL" id="FNZH01000006">
    <property type="protein sequence ID" value="SEJ61230.1"/>
    <property type="molecule type" value="Genomic_DNA"/>
</dbReference>
<feature type="domain" description="Histidine kinase" evidence="6">
    <location>
        <begin position="151"/>
        <end position="365"/>
    </location>
</feature>
<dbReference type="SUPFAM" id="SSF55785">
    <property type="entry name" value="PYP-like sensor domain (PAS domain)"/>
    <property type="match status" value="1"/>
</dbReference>
<proteinExistence type="predicted"/>
<dbReference type="PROSITE" id="PS50109">
    <property type="entry name" value="HIS_KIN"/>
    <property type="match status" value="1"/>
</dbReference>
<comment type="catalytic activity">
    <reaction evidence="1">
        <text>ATP + protein L-histidine = ADP + protein N-phospho-L-histidine.</text>
        <dbReference type="EC" id="2.7.13.3"/>
    </reaction>
</comment>
<dbReference type="Proteomes" id="UP000199403">
    <property type="component" value="Unassembled WGS sequence"/>
</dbReference>
<dbReference type="PANTHER" id="PTHR43304:SF1">
    <property type="entry name" value="PAC DOMAIN-CONTAINING PROTEIN"/>
    <property type="match status" value="1"/>
</dbReference>
<dbReference type="STRING" id="1416801.SAMN05192553_10668"/>
<dbReference type="AlphaFoldDB" id="A0A1H7AH45"/>
<evidence type="ECO:0000259" key="6">
    <source>
        <dbReference type="PROSITE" id="PS50109"/>
    </source>
</evidence>
<evidence type="ECO:0000256" key="5">
    <source>
        <dbReference type="ARBA" id="ARBA00022777"/>
    </source>
</evidence>
<gene>
    <name evidence="7" type="ORF">SAMN05192553_10668</name>
</gene>
<dbReference type="InterPro" id="IPR004358">
    <property type="entry name" value="Sig_transdc_His_kin-like_C"/>
</dbReference>
<dbReference type="CDD" id="cd00082">
    <property type="entry name" value="HisKA"/>
    <property type="match status" value="1"/>
</dbReference>
<dbReference type="InterPro" id="IPR036097">
    <property type="entry name" value="HisK_dim/P_sf"/>
</dbReference>
<dbReference type="InterPro" id="IPR013655">
    <property type="entry name" value="PAS_fold_3"/>
</dbReference>
<keyword evidence="3" id="KW-0597">Phosphoprotein</keyword>
<dbReference type="RefSeq" id="WP_177179698.1">
    <property type="nucleotide sequence ID" value="NZ_FNZH01000006.1"/>
</dbReference>
<evidence type="ECO:0000256" key="1">
    <source>
        <dbReference type="ARBA" id="ARBA00000085"/>
    </source>
</evidence>
<dbReference type="InterPro" id="IPR000014">
    <property type="entry name" value="PAS"/>
</dbReference>
<keyword evidence="8" id="KW-1185">Reference proteome</keyword>
<dbReference type="InterPro" id="IPR003594">
    <property type="entry name" value="HATPase_dom"/>
</dbReference>
<keyword evidence="5" id="KW-0418">Kinase</keyword>
<evidence type="ECO:0000256" key="2">
    <source>
        <dbReference type="ARBA" id="ARBA00012438"/>
    </source>
</evidence>
<keyword evidence="4" id="KW-0808">Transferase</keyword>
<dbReference type="SUPFAM" id="SSF47384">
    <property type="entry name" value="Homodimeric domain of signal transducing histidine kinase"/>
    <property type="match status" value="1"/>
</dbReference>
<dbReference type="SMART" id="SM00388">
    <property type="entry name" value="HisKA"/>
    <property type="match status" value="1"/>
</dbReference>
<dbReference type="InterPro" id="IPR036890">
    <property type="entry name" value="HATPase_C_sf"/>
</dbReference>
<evidence type="ECO:0000256" key="4">
    <source>
        <dbReference type="ARBA" id="ARBA00022679"/>
    </source>
</evidence>
<dbReference type="SUPFAM" id="SSF55874">
    <property type="entry name" value="ATPase domain of HSP90 chaperone/DNA topoisomerase II/histidine kinase"/>
    <property type="match status" value="1"/>
</dbReference>
<evidence type="ECO:0000256" key="3">
    <source>
        <dbReference type="ARBA" id="ARBA00022553"/>
    </source>
</evidence>
<protein>
    <recommendedName>
        <fullName evidence="2">histidine kinase</fullName>
        <ecNumber evidence="2">2.7.13.3</ecNumber>
    </recommendedName>
</protein>
<dbReference type="InterPro" id="IPR035965">
    <property type="entry name" value="PAS-like_dom_sf"/>
</dbReference>